<feature type="domain" description="Cation efflux protein transmembrane" evidence="10">
    <location>
        <begin position="83"/>
        <end position="273"/>
    </location>
</feature>
<dbReference type="SUPFAM" id="SSF160240">
    <property type="entry name" value="Cation efflux protein cytoplasmic domain-like"/>
    <property type="match status" value="1"/>
</dbReference>
<comment type="similarity">
    <text evidence="2">Belongs to the cation diffusion facilitator (CDF) transporter (TC 2.A.4) family. SLC30A subfamily.</text>
</comment>
<gene>
    <name evidence="12" type="ORF">CCV52592_1452</name>
</gene>
<keyword evidence="8 9" id="KW-0472">Membrane</keyword>
<evidence type="ECO:0000256" key="1">
    <source>
        <dbReference type="ARBA" id="ARBA00004141"/>
    </source>
</evidence>
<evidence type="ECO:0000256" key="9">
    <source>
        <dbReference type="SAM" id="Phobius"/>
    </source>
</evidence>
<dbReference type="InterPro" id="IPR027470">
    <property type="entry name" value="Cation_efflux_CTD"/>
</dbReference>
<dbReference type="PANTHER" id="PTHR11562:SF17">
    <property type="entry name" value="RE54080P-RELATED"/>
    <property type="match status" value="1"/>
</dbReference>
<feature type="domain" description="Cation efflux protein cytoplasmic" evidence="11">
    <location>
        <begin position="279"/>
        <end position="352"/>
    </location>
</feature>
<keyword evidence="4 9" id="KW-0812">Transmembrane</keyword>
<dbReference type="KEGG" id="ccv:CCV52592_1452"/>
<dbReference type="GO" id="GO:0005385">
    <property type="term" value="F:zinc ion transmembrane transporter activity"/>
    <property type="evidence" value="ECO:0007669"/>
    <property type="project" value="TreeGrafter"/>
</dbReference>
<keyword evidence="6 9" id="KW-1133">Transmembrane helix</keyword>
<evidence type="ECO:0000259" key="11">
    <source>
        <dbReference type="Pfam" id="PF16916"/>
    </source>
</evidence>
<feature type="transmembrane region" description="Helical" evidence="9">
    <location>
        <begin position="84"/>
        <end position="104"/>
    </location>
</feature>
<dbReference type="AlphaFoldDB" id="A7GZW6"/>
<reference evidence="12" key="1">
    <citation type="submission" date="2016-07" db="EMBL/GenBank/DDBJ databases">
        <title>Comparative genomics of the Campylobacter concisus group.</title>
        <authorList>
            <person name="Miller W.G."/>
            <person name="Yee E."/>
            <person name="Chapman M.H."/>
            <person name="Huynh S."/>
            <person name="Bono J.L."/>
            <person name="On S.L.W."/>
            <person name="StLeger J."/>
            <person name="Foster G."/>
            <person name="Parker C.T."/>
        </authorList>
    </citation>
    <scope>NUCLEOTIDE SEQUENCE</scope>
    <source>
        <strain evidence="12">525.92</strain>
    </source>
</reference>
<dbReference type="PANTHER" id="PTHR11562">
    <property type="entry name" value="CATION EFFLUX PROTEIN/ ZINC TRANSPORTER"/>
    <property type="match status" value="1"/>
</dbReference>
<dbReference type="RefSeq" id="WP_011992608.1">
    <property type="nucleotide sequence ID" value="NC_009715.2"/>
</dbReference>
<evidence type="ECO:0000256" key="4">
    <source>
        <dbReference type="ARBA" id="ARBA00022692"/>
    </source>
</evidence>
<dbReference type="Pfam" id="PF01545">
    <property type="entry name" value="Cation_efflux"/>
    <property type="match status" value="1"/>
</dbReference>
<dbReference type="InterPro" id="IPR002524">
    <property type="entry name" value="Cation_efflux"/>
</dbReference>
<evidence type="ECO:0000256" key="3">
    <source>
        <dbReference type="ARBA" id="ARBA00022448"/>
    </source>
</evidence>
<dbReference type="NCBIfam" id="TIGR01297">
    <property type="entry name" value="CDF"/>
    <property type="match status" value="1"/>
</dbReference>
<dbReference type="Gene3D" id="3.30.70.1350">
    <property type="entry name" value="Cation efflux protein, cytoplasmic domain"/>
    <property type="match status" value="1"/>
</dbReference>
<dbReference type="InterPro" id="IPR058533">
    <property type="entry name" value="Cation_efflux_TM"/>
</dbReference>
<keyword evidence="3" id="KW-0813">Transport</keyword>
<keyword evidence="7" id="KW-0406">Ion transport</keyword>
<feature type="transmembrane region" description="Helical" evidence="9">
    <location>
        <begin position="147"/>
        <end position="166"/>
    </location>
</feature>
<dbReference type="Pfam" id="PF16916">
    <property type="entry name" value="ZT_dimer"/>
    <property type="match status" value="1"/>
</dbReference>
<evidence type="ECO:0000256" key="5">
    <source>
        <dbReference type="ARBA" id="ARBA00022906"/>
    </source>
</evidence>
<evidence type="ECO:0000313" key="12">
    <source>
        <dbReference type="EMBL" id="EAU00000.1"/>
    </source>
</evidence>
<dbReference type="InterPro" id="IPR036837">
    <property type="entry name" value="Cation_efflux_CTD_sf"/>
</dbReference>
<evidence type="ECO:0000256" key="2">
    <source>
        <dbReference type="ARBA" id="ARBA00008873"/>
    </source>
</evidence>
<evidence type="ECO:0000259" key="10">
    <source>
        <dbReference type="Pfam" id="PF01545"/>
    </source>
</evidence>
<dbReference type="HOGENOM" id="CLU_013430_0_0_7"/>
<accession>A7GZW6</accession>
<feature type="transmembrane region" description="Helical" evidence="9">
    <location>
        <begin position="110"/>
        <end position="127"/>
    </location>
</feature>
<dbReference type="Gene3D" id="1.20.1510.10">
    <property type="entry name" value="Cation efflux protein transmembrane domain"/>
    <property type="match status" value="1"/>
</dbReference>
<dbReference type="SUPFAM" id="SSF161111">
    <property type="entry name" value="Cation efflux protein transmembrane domain-like"/>
    <property type="match status" value="1"/>
</dbReference>
<evidence type="ECO:0000256" key="6">
    <source>
        <dbReference type="ARBA" id="ARBA00022989"/>
    </source>
</evidence>
<name>A7GZW6_CAMC5</name>
<feature type="transmembrane region" description="Helical" evidence="9">
    <location>
        <begin position="247"/>
        <end position="265"/>
    </location>
</feature>
<keyword evidence="5" id="KW-0864">Zinc transport</keyword>
<feature type="transmembrane region" description="Helical" evidence="9">
    <location>
        <begin position="178"/>
        <end position="200"/>
    </location>
</feature>
<keyword evidence="5" id="KW-0862">Zinc</keyword>
<sequence>MSEQDHDERTLHECGDHILGEHAQGECDCNKRIPTHEKLCCNENDNEKHVQKGQDCNEHDHEVHNHDAHAHSHAANKTTLRNSFLIIFGFMLVEIAGGLATNSLALLSDAGHMFSDAAALALSLFAFKFGEKKGTLQNTFGYKRVEILAAAINGIALIAIAVLVVIEAIRRLQNPPEVASLGMLVISAVGLAVNIVVALYMARGADTKENVNMRGAYLHVLGDALGSVGAIVAAILIMSFGWGWADAVASVLVSLLIAKSGYGLLKATFHILMEGAPANVDTSEILAAIGGTAGVRSTHDLHVWSITSGVNALSAHVVIEGDMSVSAAQEVTHEIERKLAHLGIAHVTIQIETGAHGHADELICEIKGGEAGHLGHSH</sequence>
<feature type="transmembrane region" description="Helical" evidence="9">
    <location>
        <begin position="220"/>
        <end position="241"/>
    </location>
</feature>
<proteinExistence type="inferred from homology"/>
<evidence type="ECO:0000256" key="8">
    <source>
        <dbReference type="ARBA" id="ARBA00023136"/>
    </source>
</evidence>
<dbReference type="GO" id="GO:0005886">
    <property type="term" value="C:plasma membrane"/>
    <property type="evidence" value="ECO:0007669"/>
    <property type="project" value="TreeGrafter"/>
</dbReference>
<dbReference type="InterPro" id="IPR027469">
    <property type="entry name" value="Cation_efflux_TMD_sf"/>
</dbReference>
<comment type="subcellular location">
    <subcellularLocation>
        <location evidence="1">Membrane</location>
        <topology evidence="1">Multi-pass membrane protein</topology>
    </subcellularLocation>
</comment>
<evidence type="ECO:0000256" key="7">
    <source>
        <dbReference type="ARBA" id="ARBA00023065"/>
    </source>
</evidence>
<dbReference type="InterPro" id="IPR050681">
    <property type="entry name" value="CDF/SLC30A"/>
</dbReference>
<dbReference type="EMBL" id="CP000767">
    <property type="protein sequence ID" value="EAU00000.1"/>
    <property type="molecule type" value="Genomic_DNA"/>
</dbReference>
<organism evidence="12 13">
    <name type="scientific">Campylobacter curvus (strain 525.92)</name>
    <dbReference type="NCBI Taxonomy" id="360105"/>
    <lineage>
        <taxon>Bacteria</taxon>
        <taxon>Pseudomonadati</taxon>
        <taxon>Campylobacterota</taxon>
        <taxon>Epsilonproteobacteria</taxon>
        <taxon>Campylobacterales</taxon>
        <taxon>Campylobacteraceae</taxon>
        <taxon>Campylobacter</taxon>
    </lineage>
</organism>
<evidence type="ECO:0000313" key="13">
    <source>
        <dbReference type="Proteomes" id="UP000006380"/>
    </source>
</evidence>
<protein>
    <submittedName>
        <fullName evidence="12">Co/Zn/Cd efflux system component</fullName>
    </submittedName>
</protein>
<dbReference type="Proteomes" id="UP000006380">
    <property type="component" value="Chromosome"/>
</dbReference>
<keyword evidence="13" id="KW-1185">Reference proteome</keyword>